<protein>
    <submittedName>
        <fullName evidence="4">AGAP007730PAlike</fullName>
    </submittedName>
</protein>
<name>A0A7T8QU68_CALRO</name>
<dbReference type="InterPro" id="IPR036907">
    <property type="entry name" value="5'-Nucleotdase_C_sf"/>
</dbReference>
<dbReference type="PANTHER" id="PTHR11575">
    <property type="entry name" value="5'-NUCLEOTIDASE-RELATED"/>
    <property type="match status" value="1"/>
</dbReference>
<proteinExistence type="inferred from homology"/>
<reference evidence="5" key="1">
    <citation type="submission" date="2021-01" db="EMBL/GenBank/DDBJ databases">
        <title>Caligus Genome Assembly.</title>
        <authorList>
            <person name="Gallardo-Escarate C."/>
        </authorList>
    </citation>
    <scope>NUCLEOTIDE SEQUENCE [LARGE SCALE GENOMIC DNA]</scope>
</reference>
<comment type="similarity">
    <text evidence="1">Belongs to the 5'-nucleotidase family.</text>
</comment>
<sequence length="118" mass="13345">NGVSQWPKSEGRFPQVSGIKFAFDPLKPPGSRVDENFVKIGDEYLKRDSNYRMVTKAYLAMGKDGYDVLKSTGVLIDEENGPQLSYAVQNHFKAIAMKEGRTRRSSIHHQSLVTLSRR</sequence>
<dbReference type="InterPro" id="IPR006179">
    <property type="entry name" value="5_nucleotidase/apyrase"/>
</dbReference>
<dbReference type="EMBL" id="CP045894">
    <property type="protein sequence ID" value="QQP55205.1"/>
    <property type="molecule type" value="Genomic_DNA"/>
</dbReference>
<feature type="non-terminal residue" evidence="4">
    <location>
        <position position="118"/>
    </location>
</feature>
<gene>
    <name evidence="4" type="ORF">FKW44_008324</name>
</gene>
<dbReference type="SUPFAM" id="SSF55816">
    <property type="entry name" value="5'-nucleotidase (syn. UDP-sugar hydrolase), C-terminal domain"/>
    <property type="match status" value="1"/>
</dbReference>
<evidence type="ECO:0000313" key="5">
    <source>
        <dbReference type="Proteomes" id="UP000595437"/>
    </source>
</evidence>
<dbReference type="AlphaFoldDB" id="A0A7T8QU68"/>
<dbReference type="InterPro" id="IPR008334">
    <property type="entry name" value="5'-Nucleotdase_C"/>
</dbReference>
<evidence type="ECO:0000256" key="1">
    <source>
        <dbReference type="ARBA" id="ARBA00006654"/>
    </source>
</evidence>
<feature type="non-terminal residue" evidence="4">
    <location>
        <position position="1"/>
    </location>
</feature>
<evidence type="ECO:0000259" key="3">
    <source>
        <dbReference type="Pfam" id="PF02872"/>
    </source>
</evidence>
<dbReference type="OrthoDB" id="10252235at2759"/>
<feature type="compositionally biased region" description="Polar residues" evidence="2">
    <location>
        <begin position="108"/>
        <end position="118"/>
    </location>
</feature>
<evidence type="ECO:0000256" key="2">
    <source>
        <dbReference type="SAM" id="MobiDB-lite"/>
    </source>
</evidence>
<feature type="region of interest" description="Disordered" evidence="2">
    <location>
        <begin position="99"/>
        <end position="118"/>
    </location>
</feature>
<dbReference type="Pfam" id="PF02872">
    <property type="entry name" value="5_nucleotid_C"/>
    <property type="match status" value="1"/>
</dbReference>
<dbReference type="GO" id="GO:0016787">
    <property type="term" value="F:hydrolase activity"/>
    <property type="evidence" value="ECO:0007669"/>
    <property type="project" value="InterPro"/>
</dbReference>
<accession>A0A7T8QU68</accession>
<dbReference type="PANTHER" id="PTHR11575:SF48">
    <property type="entry name" value="5'-NUCLEOTIDASE"/>
    <property type="match status" value="1"/>
</dbReference>
<organism evidence="4 5">
    <name type="scientific">Caligus rogercresseyi</name>
    <name type="common">Sea louse</name>
    <dbReference type="NCBI Taxonomy" id="217165"/>
    <lineage>
        <taxon>Eukaryota</taxon>
        <taxon>Metazoa</taxon>
        <taxon>Ecdysozoa</taxon>
        <taxon>Arthropoda</taxon>
        <taxon>Crustacea</taxon>
        <taxon>Multicrustacea</taxon>
        <taxon>Hexanauplia</taxon>
        <taxon>Copepoda</taxon>
        <taxon>Siphonostomatoida</taxon>
        <taxon>Caligidae</taxon>
        <taxon>Caligus</taxon>
    </lineage>
</organism>
<dbReference type="Gene3D" id="3.90.780.10">
    <property type="entry name" value="5'-Nucleotidase, C-terminal domain"/>
    <property type="match status" value="1"/>
</dbReference>
<evidence type="ECO:0000313" key="4">
    <source>
        <dbReference type="EMBL" id="QQP55205.1"/>
    </source>
</evidence>
<dbReference type="GO" id="GO:0009166">
    <property type="term" value="P:nucleotide catabolic process"/>
    <property type="evidence" value="ECO:0007669"/>
    <property type="project" value="InterPro"/>
</dbReference>
<dbReference type="Proteomes" id="UP000595437">
    <property type="component" value="Chromosome 5"/>
</dbReference>
<keyword evidence="5" id="KW-1185">Reference proteome</keyword>
<feature type="domain" description="5'-Nucleotidase C-terminal" evidence="3">
    <location>
        <begin position="7"/>
        <end position="70"/>
    </location>
</feature>